<dbReference type="InterPro" id="IPR000014">
    <property type="entry name" value="PAS"/>
</dbReference>
<dbReference type="CDD" id="cd00130">
    <property type="entry name" value="PAS"/>
    <property type="match status" value="1"/>
</dbReference>
<evidence type="ECO:0000259" key="7">
    <source>
        <dbReference type="PROSITE" id="PS50109"/>
    </source>
</evidence>
<dbReference type="EMBL" id="JAPJDZ010000037">
    <property type="protein sequence ID" value="MDP5137055.1"/>
    <property type="molecule type" value="Genomic_DNA"/>
</dbReference>
<feature type="transmembrane region" description="Helical" evidence="6">
    <location>
        <begin position="12"/>
        <end position="30"/>
    </location>
</feature>
<dbReference type="Gene3D" id="3.30.565.10">
    <property type="entry name" value="Histidine kinase-like ATPase, C-terminal domain"/>
    <property type="match status" value="1"/>
</dbReference>
<sequence>MIIQRVSSNSNFISWAGSILLLALFSYLGWVDYQQMQTMAAIQKWAVAYLVSELLLLLLLSDMQRVTRQLMSRLRYEQEAKQQQQAAESKQHQHALSILNNIAASFSPDWHQQMRDALHVASDYLQLPIAILSNIEKNNYQVIVQYTVDNSLQDGANFDLGETYCSITMQSKQVIAIDHMHASEYASHPCYNNFKLESYIGVQVLVEGSPYGTVNFSSTEARQRPFSQLEIEFISLLARWIGSVLERRRYLDAQVEVAQRLKKVSAQLPGMVYQFKLTPDGKASFPYSSDGIKEIYHLTPEQVLNDASAVFDLTHPDDVLLVKSTISESAKRLSKWIIEYRIKYPDGEVAWVAGRAVPEKHPDSSILWHGFITDITERKQIEKLKDEFVSSVSHELRTPLTSIAGAIGLLHGKVLGVLPEKAAEMVGMAMANVQKLQILINDLLDMDKLVAGKMQFDMQTQPLLPILQKSVLDNKNYAEQFKVHYNLSDKIDDIWVNVDSLRLQQVMTNLLSNAAKFSPPNAEVDIVIEHDSDKVTVKVIDHGIGINDNFKPLIFSQFSQADSSDSKIKGGTGLGLAISKQLITRMNGDIGFESSLNHGAEFYIRLPVAIETAQQSEAFYD</sequence>
<dbReference type="SMART" id="SM00388">
    <property type="entry name" value="HisKA"/>
    <property type="match status" value="1"/>
</dbReference>
<dbReference type="InterPro" id="IPR003661">
    <property type="entry name" value="HisK_dim/P_dom"/>
</dbReference>
<comment type="caution">
    <text evidence="10">The sequence shown here is derived from an EMBL/GenBank/DDBJ whole genome shotgun (WGS) entry which is preliminary data.</text>
</comment>
<keyword evidence="6" id="KW-0812">Transmembrane</keyword>
<evidence type="ECO:0000256" key="4">
    <source>
        <dbReference type="ARBA" id="ARBA00022679"/>
    </source>
</evidence>
<dbReference type="Proteomes" id="UP001231109">
    <property type="component" value="Unassembled WGS sequence"/>
</dbReference>
<dbReference type="InterPro" id="IPR003594">
    <property type="entry name" value="HATPase_dom"/>
</dbReference>
<dbReference type="PANTHER" id="PTHR43047:SF72">
    <property type="entry name" value="OSMOSENSING HISTIDINE PROTEIN KINASE SLN1"/>
    <property type="match status" value="1"/>
</dbReference>
<evidence type="ECO:0000256" key="2">
    <source>
        <dbReference type="ARBA" id="ARBA00012438"/>
    </source>
</evidence>
<dbReference type="InterPro" id="IPR036097">
    <property type="entry name" value="HisK_dim/P_sf"/>
</dbReference>
<dbReference type="InterPro" id="IPR029016">
    <property type="entry name" value="GAF-like_dom_sf"/>
</dbReference>
<dbReference type="PROSITE" id="PS50113">
    <property type="entry name" value="PAC"/>
    <property type="match status" value="1"/>
</dbReference>
<reference evidence="10 11" key="1">
    <citation type="submission" date="2022-11" db="EMBL/GenBank/DDBJ databases">
        <title>Viruses from the air-sea interface of a natural surface slick.</title>
        <authorList>
            <person name="Rahlff J."/>
            <person name="Holmfeldt K."/>
        </authorList>
    </citation>
    <scope>NUCLEOTIDE SEQUENCE [LARGE SCALE GENOMIC DNA]</scope>
    <source>
        <strain evidence="10 11">SMS4</strain>
    </source>
</reference>
<dbReference type="Gene3D" id="3.30.450.40">
    <property type="match status" value="1"/>
</dbReference>
<dbReference type="EC" id="2.7.13.3" evidence="2"/>
<dbReference type="PRINTS" id="PR00344">
    <property type="entry name" value="BCTRLSENSOR"/>
</dbReference>
<proteinExistence type="predicted"/>
<keyword evidence="6" id="KW-1133">Transmembrane helix</keyword>
<feature type="domain" description="Histidine kinase" evidence="7">
    <location>
        <begin position="391"/>
        <end position="610"/>
    </location>
</feature>
<gene>
    <name evidence="10" type="ORF">ORJ04_13960</name>
</gene>
<dbReference type="SUPFAM" id="SSF55785">
    <property type="entry name" value="PYP-like sensor domain (PAS domain)"/>
    <property type="match status" value="1"/>
</dbReference>
<keyword evidence="5" id="KW-0418">Kinase</keyword>
<comment type="catalytic activity">
    <reaction evidence="1">
        <text>ATP + protein L-histidine = ADP + protein N-phospho-L-histidine.</text>
        <dbReference type="EC" id="2.7.13.3"/>
    </reaction>
</comment>
<dbReference type="Gene3D" id="1.10.287.130">
    <property type="match status" value="1"/>
</dbReference>
<dbReference type="InterPro" id="IPR036890">
    <property type="entry name" value="HATPase_C_sf"/>
</dbReference>
<keyword evidence="6" id="KW-0472">Membrane</keyword>
<dbReference type="RefSeq" id="WP_305976496.1">
    <property type="nucleotide sequence ID" value="NZ_JAPJDZ010000037.1"/>
</dbReference>
<dbReference type="SUPFAM" id="SSF47384">
    <property type="entry name" value="Homodimeric domain of signal transducing histidine kinase"/>
    <property type="match status" value="1"/>
</dbReference>
<dbReference type="SUPFAM" id="SSF55874">
    <property type="entry name" value="ATPase domain of HSP90 chaperone/DNA topoisomerase II/histidine kinase"/>
    <property type="match status" value="1"/>
</dbReference>
<protein>
    <recommendedName>
        <fullName evidence="2">histidine kinase</fullName>
        <ecNumber evidence="2">2.7.13.3</ecNumber>
    </recommendedName>
</protein>
<dbReference type="GO" id="GO:0005524">
    <property type="term" value="F:ATP binding"/>
    <property type="evidence" value="ECO:0007669"/>
    <property type="project" value="UniProtKB-KW"/>
</dbReference>
<evidence type="ECO:0000259" key="9">
    <source>
        <dbReference type="PROSITE" id="PS50113"/>
    </source>
</evidence>
<dbReference type="InterPro" id="IPR004358">
    <property type="entry name" value="Sig_transdc_His_kin-like_C"/>
</dbReference>
<evidence type="ECO:0000313" key="11">
    <source>
        <dbReference type="Proteomes" id="UP001231109"/>
    </source>
</evidence>
<dbReference type="InterPro" id="IPR003018">
    <property type="entry name" value="GAF"/>
</dbReference>
<dbReference type="SMART" id="SM00387">
    <property type="entry name" value="HATPase_c"/>
    <property type="match status" value="1"/>
</dbReference>
<evidence type="ECO:0000256" key="5">
    <source>
        <dbReference type="ARBA" id="ARBA00022777"/>
    </source>
</evidence>
<dbReference type="PANTHER" id="PTHR43047">
    <property type="entry name" value="TWO-COMPONENT HISTIDINE PROTEIN KINASE"/>
    <property type="match status" value="1"/>
</dbReference>
<dbReference type="NCBIfam" id="TIGR00229">
    <property type="entry name" value="sensory_box"/>
    <property type="match status" value="1"/>
</dbReference>
<dbReference type="Gene3D" id="3.30.450.20">
    <property type="entry name" value="PAS domain"/>
    <property type="match status" value="1"/>
</dbReference>
<dbReference type="PROSITE" id="PS50112">
    <property type="entry name" value="PAS"/>
    <property type="match status" value="1"/>
</dbReference>
<dbReference type="Pfam" id="PF01590">
    <property type="entry name" value="GAF"/>
    <property type="match status" value="1"/>
</dbReference>
<dbReference type="InterPro" id="IPR035965">
    <property type="entry name" value="PAS-like_dom_sf"/>
</dbReference>
<feature type="domain" description="PAC" evidence="9">
    <location>
        <begin position="336"/>
        <end position="387"/>
    </location>
</feature>
<evidence type="ECO:0000256" key="1">
    <source>
        <dbReference type="ARBA" id="ARBA00000085"/>
    </source>
</evidence>
<keyword evidence="3" id="KW-0597">Phosphoprotein</keyword>
<name>A0ABT9I1Y9_9GAMM</name>
<dbReference type="SMART" id="SM00065">
    <property type="entry name" value="GAF"/>
    <property type="match status" value="1"/>
</dbReference>
<evidence type="ECO:0000256" key="3">
    <source>
        <dbReference type="ARBA" id="ARBA00022553"/>
    </source>
</evidence>
<dbReference type="InterPro" id="IPR005467">
    <property type="entry name" value="His_kinase_dom"/>
</dbReference>
<dbReference type="Pfam" id="PF08447">
    <property type="entry name" value="PAS_3"/>
    <property type="match status" value="1"/>
</dbReference>
<dbReference type="InterPro" id="IPR000700">
    <property type="entry name" value="PAS-assoc_C"/>
</dbReference>
<dbReference type="PROSITE" id="PS50109">
    <property type="entry name" value="HIS_KIN"/>
    <property type="match status" value="1"/>
</dbReference>
<keyword evidence="10" id="KW-0067">ATP-binding</keyword>
<dbReference type="Pfam" id="PF00512">
    <property type="entry name" value="HisKA"/>
    <property type="match status" value="1"/>
</dbReference>
<dbReference type="CDD" id="cd00082">
    <property type="entry name" value="HisKA"/>
    <property type="match status" value="1"/>
</dbReference>
<evidence type="ECO:0000313" key="10">
    <source>
        <dbReference type="EMBL" id="MDP5137055.1"/>
    </source>
</evidence>
<keyword evidence="4" id="KW-0808">Transferase</keyword>
<dbReference type="Pfam" id="PF02518">
    <property type="entry name" value="HATPase_c"/>
    <property type="match status" value="1"/>
</dbReference>
<accession>A0ABT9I1Y9</accession>
<feature type="domain" description="PAS" evidence="8">
    <location>
        <begin position="275"/>
        <end position="333"/>
    </location>
</feature>
<dbReference type="InterPro" id="IPR013655">
    <property type="entry name" value="PAS_fold_3"/>
</dbReference>
<evidence type="ECO:0000259" key="8">
    <source>
        <dbReference type="PROSITE" id="PS50112"/>
    </source>
</evidence>
<evidence type="ECO:0000256" key="6">
    <source>
        <dbReference type="SAM" id="Phobius"/>
    </source>
</evidence>
<keyword evidence="10" id="KW-0547">Nucleotide-binding</keyword>
<dbReference type="SUPFAM" id="SSF55781">
    <property type="entry name" value="GAF domain-like"/>
    <property type="match status" value="1"/>
</dbReference>
<organism evidence="10 11">
    <name type="scientific">Rheinheimera baltica</name>
    <dbReference type="NCBI Taxonomy" id="67576"/>
    <lineage>
        <taxon>Bacteria</taxon>
        <taxon>Pseudomonadati</taxon>
        <taxon>Pseudomonadota</taxon>
        <taxon>Gammaproteobacteria</taxon>
        <taxon>Chromatiales</taxon>
        <taxon>Chromatiaceae</taxon>
        <taxon>Rheinheimera</taxon>
    </lineage>
</organism>
<keyword evidence="11" id="KW-1185">Reference proteome</keyword>